<sequence>MRRSIVILGGGVGGVITANLLRKKLSDEYEITLIDRETNHVFAPSLLWLMTGDRNAEKISRPLSRLKRKGIEFIQGEIEQIDAQNRTVIVNGENISSDYLIISLGAVLTPEEISGLETGFSFYDLKETERLKQKLWEFQKGRVVVVTASPVYKCPAAPYEAAMLIHAFFQKRGIRPQVTMSFYAAEPAPLAVAGTNVSEGVQQMLRERDISYYPQHQITKVDPDKRELYFANGVHDSYDLLVYVAPHKPPRVVQESGLVGKSGWVTVDRHTLETKIPGVYAIGDVTGIPLELGKPLPKAGVFAHGQAKVIANNIAHKITGEGQQIEFNGHGECFIEIGNNKAGFARGNFYASPAPTVKVHQPGIRWHLGKIAFEKSWFRTWF</sequence>
<accession>A0ABY4CNW9</accession>
<dbReference type="Pfam" id="PF07992">
    <property type="entry name" value="Pyr_redox_2"/>
    <property type="match status" value="1"/>
</dbReference>
<organism evidence="2 3">
    <name type="scientific">Fodinisporobacter ferrooxydans</name>
    <dbReference type="NCBI Taxonomy" id="2901836"/>
    <lineage>
        <taxon>Bacteria</taxon>
        <taxon>Bacillati</taxon>
        <taxon>Bacillota</taxon>
        <taxon>Bacilli</taxon>
        <taxon>Bacillales</taxon>
        <taxon>Alicyclobacillaceae</taxon>
        <taxon>Fodinisporobacter</taxon>
    </lineage>
</organism>
<protein>
    <submittedName>
        <fullName evidence="2">NAD(P)/FAD-dependent oxidoreductase</fullName>
    </submittedName>
</protein>
<evidence type="ECO:0000313" key="3">
    <source>
        <dbReference type="Proteomes" id="UP000830167"/>
    </source>
</evidence>
<name>A0ABY4CNW9_9BACL</name>
<dbReference type="Proteomes" id="UP000830167">
    <property type="component" value="Chromosome"/>
</dbReference>
<feature type="domain" description="FAD/NAD(P)-binding" evidence="1">
    <location>
        <begin position="4"/>
        <end position="294"/>
    </location>
</feature>
<gene>
    <name evidence="2" type="ORF">LSG31_00960</name>
</gene>
<dbReference type="PANTHER" id="PTHR43755:SF1">
    <property type="entry name" value="FAD-DEPENDENT PYRIDINE NUCLEOTIDE-DISULPHIDE OXIDOREDUCTASE"/>
    <property type="match status" value="1"/>
</dbReference>
<dbReference type="PANTHER" id="PTHR43755">
    <property type="match status" value="1"/>
</dbReference>
<dbReference type="SUPFAM" id="SSF51905">
    <property type="entry name" value="FAD/NAD(P)-binding domain"/>
    <property type="match status" value="2"/>
</dbReference>
<dbReference type="InterPro" id="IPR052541">
    <property type="entry name" value="SQRD"/>
</dbReference>
<dbReference type="PRINTS" id="PR00469">
    <property type="entry name" value="PNDRDTASEII"/>
</dbReference>
<dbReference type="Gene3D" id="3.50.50.100">
    <property type="match status" value="1"/>
</dbReference>
<proteinExistence type="predicted"/>
<dbReference type="EMBL" id="CP089291">
    <property type="protein sequence ID" value="UOF90888.1"/>
    <property type="molecule type" value="Genomic_DNA"/>
</dbReference>
<keyword evidence="3" id="KW-1185">Reference proteome</keyword>
<dbReference type="PRINTS" id="PR00368">
    <property type="entry name" value="FADPNR"/>
</dbReference>
<reference evidence="2" key="1">
    <citation type="submission" date="2021-12" db="EMBL/GenBank/DDBJ databases">
        <title>Alicyclobacillaceae gen. nov., sp. nov., isolated from chalcocite enrichment system.</title>
        <authorList>
            <person name="Jiang Z."/>
        </authorList>
    </citation>
    <scope>NUCLEOTIDE SEQUENCE</scope>
    <source>
        <strain evidence="2">MYW30-H2</strain>
    </source>
</reference>
<evidence type="ECO:0000313" key="2">
    <source>
        <dbReference type="EMBL" id="UOF90888.1"/>
    </source>
</evidence>
<dbReference type="InterPro" id="IPR023753">
    <property type="entry name" value="FAD/NAD-binding_dom"/>
</dbReference>
<dbReference type="InterPro" id="IPR036188">
    <property type="entry name" value="FAD/NAD-bd_sf"/>
</dbReference>
<dbReference type="RefSeq" id="WP_347437583.1">
    <property type="nucleotide sequence ID" value="NZ_CP089291.1"/>
</dbReference>
<evidence type="ECO:0000259" key="1">
    <source>
        <dbReference type="Pfam" id="PF07992"/>
    </source>
</evidence>